<dbReference type="AlphaFoldDB" id="A0A9Q1L6J7"/>
<evidence type="ECO:0000313" key="3">
    <source>
        <dbReference type="Proteomes" id="UP001152561"/>
    </source>
</evidence>
<feature type="compositionally biased region" description="Basic residues" evidence="1">
    <location>
        <begin position="63"/>
        <end position="74"/>
    </location>
</feature>
<sequence length="122" mass="12881">MPPYLVYHLASQTGPTSSAQRVFPPSQPVGPYCPSPVAAEQAGPLPGSPLGSGLAGAVPSQRARTHCRAVRHLLRPSNSNSGPTISHSQHGIFKPNTKYGLHTHVTKSPLPRNPVSTLHDPD</sequence>
<evidence type="ECO:0000313" key="2">
    <source>
        <dbReference type="EMBL" id="KAJ8529714.1"/>
    </source>
</evidence>
<dbReference type="OrthoDB" id="8048545at2759"/>
<feature type="compositionally biased region" description="Low complexity" evidence="1">
    <location>
        <begin position="42"/>
        <end position="57"/>
    </location>
</feature>
<reference evidence="3" key="1">
    <citation type="journal article" date="2023" name="Proc. Natl. Acad. Sci. U.S.A.">
        <title>Genomic and structural basis for evolution of tropane alkaloid biosynthesis.</title>
        <authorList>
            <person name="Wanga Y.-J."/>
            <person name="Taina T."/>
            <person name="Yua J.-Y."/>
            <person name="Lia J."/>
            <person name="Xua B."/>
            <person name="Chenc J."/>
            <person name="D'Auriad J.C."/>
            <person name="Huanga J.-P."/>
            <person name="Huanga S.-X."/>
        </authorList>
    </citation>
    <scope>NUCLEOTIDE SEQUENCE [LARGE SCALE GENOMIC DNA]</scope>
    <source>
        <strain evidence="3">cv. KIB-2019</strain>
    </source>
</reference>
<name>A0A9Q1L6J7_9SOLA</name>
<keyword evidence="3" id="KW-1185">Reference proteome</keyword>
<dbReference type="EMBL" id="JAJAGQ010000022">
    <property type="protein sequence ID" value="KAJ8529714.1"/>
    <property type="molecule type" value="Genomic_DNA"/>
</dbReference>
<protein>
    <submittedName>
        <fullName evidence="2">Uncharacterized protein</fullName>
    </submittedName>
</protein>
<proteinExistence type="predicted"/>
<feature type="region of interest" description="Disordered" evidence="1">
    <location>
        <begin position="35"/>
        <end position="122"/>
    </location>
</feature>
<dbReference type="Proteomes" id="UP001152561">
    <property type="component" value="Unassembled WGS sequence"/>
</dbReference>
<evidence type="ECO:0000256" key="1">
    <source>
        <dbReference type="SAM" id="MobiDB-lite"/>
    </source>
</evidence>
<accession>A0A9Q1L6J7</accession>
<gene>
    <name evidence="2" type="ORF">K7X08_036549</name>
</gene>
<feature type="compositionally biased region" description="Polar residues" evidence="1">
    <location>
        <begin position="76"/>
        <end position="89"/>
    </location>
</feature>
<comment type="caution">
    <text evidence="2">The sequence shown here is derived from an EMBL/GenBank/DDBJ whole genome shotgun (WGS) entry which is preliminary data.</text>
</comment>
<organism evidence="2 3">
    <name type="scientific">Anisodus acutangulus</name>
    <dbReference type="NCBI Taxonomy" id="402998"/>
    <lineage>
        <taxon>Eukaryota</taxon>
        <taxon>Viridiplantae</taxon>
        <taxon>Streptophyta</taxon>
        <taxon>Embryophyta</taxon>
        <taxon>Tracheophyta</taxon>
        <taxon>Spermatophyta</taxon>
        <taxon>Magnoliopsida</taxon>
        <taxon>eudicotyledons</taxon>
        <taxon>Gunneridae</taxon>
        <taxon>Pentapetalae</taxon>
        <taxon>asterids</taxon>
        <taxon>lamiids</taxon>
        <taxon>Solanales</taxon>
        <taxon>Solanaceae</taxon>
        <taxon>Solanoideae</taxon>
        <taxon>Hyoscyameae</taxon>
        <taxon>Anisodus</taxon>
    </lineage>
</organism>